<evidence type="ECO:0000313" key="2">
    <source>
        <dbReference type="Proteomes" id="UP000054485"/>
    </source>
</evidence>
<dbReference type="HOGENOM" id="CLU_169846_2_0_1"/>
<dbReference type="OrthoDB" id="3044497at2759"/>
<organism evidence="1 2">
    <name type="scientific">Suillus luteus UH-Slu-Lm8-n1</name>
    <dbReference type="NCBI Taxonomy" id="930992"/>
    <lineage>
        <taxon>Eukaryota</taxon>
        <taxon>Fungi</taxon>
        <taxon>Dikarya</taxon>
        <taxon>Basidiomycota</taxon>
        <taxon>Agaricomycotina</taxon>
        <taxon>Agaricomycetes</taxon>
        <taxon>Agaricomycetidae</taxon>
        <taxon>Boletales</taxon>
        <taxon>Suillineae</taxon>
        <taxon>Suillaceae</taxon>
        <taxon>Suillus</taxon>
    </lineage>
</organism>
<keyword evidence="2" id="KW-1185">Reference proteome</keyword>
<dbReference type="InParanoid" id="A0A0D0AL22"/>
<protein>
    <recommendedName>
        <fullName evidence="3">Reverse transcriptase domain-containing protein</fullName>
    </recommendedName>
</protein>
<reference evidence="2" key="2">
    <citation type="submission" date="2015-01" db="EMBL/GenBank/DDBJ databases">
        <title>Evolutionary Origins and Diversification of the Mycorrhizal Mutualists.</title>
        <authorList>
            <consortium name="DOE Joint Genome Institute"/>
            <consortium name="Mycorrhizal Genomics Consortium"/>
            <person name="Kohler A."/>
            <person name="Kuo A."/>
            <person name="Nagy L.G."/>
            <person name="Floudas D."/>
            <person name="Copeland A."/>
            <person name="Barry K.W."/>
            <person name="Cichocki N."/>
            <person name="Veneault-Fourrey C."/>
            <person name="LaButti K."/>
            <person name="Lindquist E.A."/>
            <person name="Lipzen A."/>
            <person name="Lundell T."/>
            <person name="Morin E."/>
            <person name="Murat C."/>
            <person name="Riley R."/>
            <person name="Ohm R."/>
            <person name="Sun H."/>
            <person name="Tunlid A."/>
            <person name="Henrissat B."/>
            <person name="Grigoriev I.V."/>
            <person name="Hibbett D.S."/>
            <person name="Martin F."/>
        </authorList>
    </citation>
    <scope>NUCLEOTIDE SEQUENCE [LARGE SCALE GENOMIC DNA]</scope>
    <source>
        <strain evidence="2">UH-Slu-Lm8-n1</strain>
    </source>
</reference>
<dbReference type="Proteomes" id="UP000054485">
    <property type="component" value="Unassembled WGS sequence"/>
</dbReference>
<evidence type="ECO:0000313" key="1">
    <source>
        <dbReference type="EMBL" id="KIK38844.1"/>
    </source>
</evidence>
<name>A0A0D0AL22_9AGAM</name>
<dbReference type="STRING" id="930992.A0A0D0AL22"/>
<proteinExistence type="predicted"/>
<reference evidence="1 2" key="1">
    <citation type="submission" date="2014-04" db="EMBL/GenBank/DDBJ databases">
        <authorList>
            <consortium name="DOE Joint Genome Institute"/>
            <person name="Kuo A."/>
            <person name="Ruytinx J."/>
            <person name="Rineau F."/>
            <person name="Colpaert J."/>
            <person name="Kohler A."/>
            <person name="Nagy L.G."/>
            <person name="Floudas D."/>
            <person name="Copeland A."/>
            <person name="Barry K.W."/>
            <person name="Cichocki N."/>
            <person name="Veneault-Fourrey C."/>
            <person name="LaButti K."/>
            <person name="Lindquist E.A."/>
            <person name="Lipzen A."/>
            <person name="Lundell T."/>
            <person name="Morin E."/>
            <person name="Murat C."/>
            <person name="Sun H."/>
            <person name="Tunlid A."/>
            <person name="Henrissat B."/>
            <person name="Grigoriev I.V."/>
            <person name="Hibbett D.S."/>
            <person name="Martin F."/>
            <person name="Nordberg H.P."/>
            <person name="Cantor M.N."/>
            <person name="Hua S.X."/>
        </authorList>
    </citation>
    <scope>NUCLEOTIDE SEQUENCE [LARGE SCALE GENOMIC DNA]</scope>
    <source>
        <strain evidence="1 2">UH-Slu-Lm8-n1</strain>
    </source>
</reference>
<evidence type="ECO:0008006" key="3">
    <source>
        <dbReference type="Google" id="ProtNLM"/>
    </source>
</evidence>
<dbReference type="AlphaFoldDB" id="A0A0D0AL22"/>
<sequence>RLANWKMTLSFNDFKLSPFDIQNSIDQGCPLSPIAFIFYNADILKIPNPKPSQGEMGLGFIDNIALLAHAKTYKEANNKLKNMMEKLGGNLEVK</sequence>
<accession>A0A0D0AL22</accession>
<gene>
    <name evidence="1" type="ORF">CY34DRAFT_90303</name>
</gene>
<feature type="non-terminal residue" evidence="1">
    <location>
        <position position="1"/>
    </location>
</feature>
<dbReference type="EMBL" id="KN835371">
    <property type="protein sequence ID" value="KIK38844.1"/>
    <property type="molecule type" value="Genomic_DNA"/>
</dbReference>